<keyword evidence="4" id="KW-1185">Reference proteome</keyword>
<gene>
    <name evidence="2" type="ORF">DQ403_08415</name>
    <name evidence="1" type="ORF">KQ248_04605</name>
</gene>
<dbReference type="AlphaFoldDB" id="A0A365PWJ5"/>
<dbReference type="RefSeq" id="WP_101153433.1">
    <property type="nucleotide sequence ID" value="NZ_CP076683.1"/>
</dbReference>
<protein>
    <submittedName>
        <fullName evidence="2">Uncharacterized protein</fullName>
    </submittedName>
</protein>
<dbReference type="Proteomes" id="UP000683436">
    <property type="component" value="Chromosome"/>
</dbReference>
<organism evidence="2 3">
    <name type="scientific">Stutzerimonas zhaodongensis</name>
    <dbReference type="NCBI Taxonomy" id="1176257"/>
    <lineage>
        <taxon>Bacteria</taxon>
        <taxon>Pseudomonadati</taxon>
        <taxon>Pseudomonadota</taxon>
        <taxon>Gammaproteobacteria</taxon>
        <taxon>Pseudomonadales</taxon>
        <taxon>Pseudomonadaceae</taxon>
        <taxon>Stutzerimonas</taxon>
    </lineage>
</organism>
<dbReference type="GeneID" id="99798118"/>
<evidence type="ECO:0000313" key="3">
    <source>
        <dbReference type="Proteomes" id="UP000252554"/>
    </source>
</evidence>
<dbReference type="EMBL" id="QNTV01000004">
    <property type="protein sequence ID" value="RBA59964.1"/>
    <property type="molecule type" value="Genomic_DNA"/>
</dbReference>
<reference evidence="2 3" key="1">
    <citation type="submission" date="2018-06" db="EMBL/GenBank/DDBJ databases">
        <title>Whole genome sequencing of four bacterial strains from South Shetland trench revealing bio-synthetic gene clusters.</title>
        <authorList>
            <person name="Abdel-Mageed W.M."/>
            <person name="Lehri B."/>
            <person name="Jarmusch S.A."/>
            <person name="Miranda K."/>
            <person name="Goodfellow M."/>
            <person name="Jaspars M."/>
            <person name="Karlyshev A.V."/>
        </authorList>
    </citation>
    <scope>NUCLEOTIDE SEQUENCE [LARGE SCALE GENOMIC DNA]</scope>
    <source>
        <strain evidence="2 3">SST2</strain>
    </source>
</reference>
<sequence>MIGTEVLGSGLLLKFWLTRSHLKTLLDMLEKGKPSRRKIDTNYFQYNGYFLGYNSSKDNAGKYGFEESPAEIKQKVKELLLI</sequence>
<proteinExistence type="predicted"/>
<evidence type="ECO:0000313" key="4">
    <source>
        <dbReference type="Proteomes" id="UP000683436"/>
    </source>
</evidence>
<reference evidence="1 4" key="2">
    <citation type="submission" date="2021-06" db="EMBL/GenBank/DDBJ databases">
        <title>Microbial metabolic specificity influences pelagic lipid remineralization.</title>
        <authorList>
            <person name="Behrendt L."/>
            <person name="Hunter J.E."/>
            <person name="Alcolombri U."/>
            <person name="Smriga S."/>
            <person name="Mincer T."/>
            <person name="Lowenstein D.P."/>
            <person name="Peaudecerf F.J."/>
            <person name="Fernandez V.I."/>
            <person name="Fredricks H."/>
            <person name="Almblad H."/>
            <person name="Harrison J.J."/>
            <person name="Stocker R."/>
            <person name="Van Mooy B.A.S."/>
        </authorList>
    </citation>
    <scope>NUCLEOTIDE SEQUENCE [LARGE SCALE GENOMIC DNA]</scope>
    <source>
        <strain evidence="1 4">A252</strain>
    </source>
</reference>
<accession>A0A365PWJ5</accession>
<dbReference type="Proteomes" id="UP000252554">
    <property type="component" value="Unassembled WGS sequence"/>
</dbReference>
<evidence type="ECO:0000313" key="1">
    <source>
        <dbReference type="EMBL" id="QWV17970.1"/>
    </source>
</evidence>
<name>A0A365PWJ5_9GAMM</name>
<dbReference type="EMBL" id="CP076683">
    <property type="protein sequence ID" value="QWV17970.1"/>
    <property type="molecule type" value="Genomic_DNA"/>
</dbReference>
<evidence type="ECO:0000313" key="2">
    <source>
        <dbReference type="EMBL" id="RBA59964.1"/>
    </source>
</evidence>